<reference evidence="1" key="1">
    <citation type="submission" date="2021-06" db="EMBL/GenBank/DDBJ databases">
        <authorList>
            <person name="Kallberg Y."/>
            <person name="Tangrot J."/>
            <person name="Rosling A."/>
        </authorList>
    </citation>
    <scope>NUCLEOTIDE SEQUENCE</scope>
    <source>
        <strain evidence="1">AZ414A</strain>
    </source>
</reference>
<evidence type="ECO:0000313" key="1">
    <source>
        <dbReference type="EMBL" id="CAG8433287.1"/>
    </source>
</evidence>
<proteinExistence type="predicted"/>
<gene>
    <name evidence="1" type="ORF">DEBURN_LOCUS418</name>
</gene>
<protein>
    <submittedName>
        <fullName evidence="1">4168_t:CDS:1</fullName>
    </submittedName>
</protein>
<evidence type="ECO:0000313" key="2">
    <source>
        <dbReference type="Proteomes" id="UP000789706"/>
    </source>
</evidence>
<sequence>MVYGCKWFDDRKEFNGRKGCKGGAKEMSRKKGVARTMQRLIKLL</sequence>
<dbReference type="EMBL" id="CAJVPK010000013">
    <property type="protein sequence ID" value="CAG8433287.1"/>
    <property type="molecule type" value="Genomic_DNA"/>
</dbReference>
<accession>A0A9N8YJV3</accession>
<dbReference type="Proteomes" id="UP000789706">
    <property type="component" value="Unassembled WGS sequence"/>
</dbReference>
<comment type="caution">
    <text evidence="1">The sequence shown here is derived from an EMBL/GenBank/DDBJ whole genome shotgun (WGS) entry which is preliminary data.</text>
</comment>
<keyword evidence="2" id="KW-1185">Reference proteome</keyword>
<dbReference type="AlphaFoldDB" id="A0A9N8YJV3"/>
<organism evidence="1 2">
    <name type="scientific">Diversispora eburnea</name>
    <dbReference type="NCBI Taxonomy" id="1213867"/>
    <lineage>
        <taxon>Eukaryota</taxon>
        <taxon>Fungi</taxon>
        <taxon>Fungi incertae sedis</taxon>
        <taxon>Mucoromycota</taxon>
        <taxon>Glomeromycotina</taxon>
        <taxon>Glomeromycetes</taxon>
        <taxon>Diversisporales</taxon>
        <taxon>Diversisporaceae</taxon>
        <taxon>Diversispora</taxon>
    </lineage>
</organism>
<name>A0A9N8YJV3_9GLOM</name>